<feature type="compositionally biased region" description="Polar residues" evidence="1">
    <location>
        <begin position="103"/>
        <end position="115"/>
    </location>
</feature>
<evidence type="ECO:0000313" key="2">
    <source>
        <dbReference type="EMBL" id="CAH1211273.1"/>
    </source>
</evidence>
<organism evidence="2 3">
    <name type="scientific">Paenibacillus auburnensis</name>
    <dbReference type="NCBI Taxonomy" id="2905649"/>
    <lineage>
        <taxon>Bacteria</taxon>
        <taxon>Bacillati</taxon>
        <taxon>Bacillota</taxon>
        <taxon>Bacilli</taxon>
        <taxon>Bacillales</taxon>
        <taxon>Paenibacillaceae</taxon>
        <taxon>Paenibacillus</taxon>
    </lineage>
</organism>
<dbReference type="Proteomes" id="UP000838324">
    <property type="component" value="Unassembled WGS sequence"/>
</dbReference>
<evidence type="ECO:0000313" key="3">
    <source>
        <dbReference type="Proteomes" id="UP000838324"/>
    </source>
</evidence>
<evidence type="ECO:0000256" key="1">
    <source>
        <dbReference type="SAM" id="MobiDB-lite"/>
    </source>
</evidence>
<proteinExistence type="predicted"/>
<dbReference type="EMBL" id="CAKMMG010000005">
    <property type="protein sequence ID" value="CAH1211273.1"/>
    <property type="molecule type" value="Genomic_DNA"/>
</dbReference>
<feature type="compositionally biased region" description="Low complexity" evidence="1">
    <location>
        <begin position="116"/>
        <end position="131"/>
    </location>
</feature>
<protein>
    <submittedName>
        <fullName evidence="2">Uncharacterized protein</fullName>
    </submittedName>
</protein>
<feature type="region of interest" description="Disordered" evidence="1">
    <location>
        <begin position="67"/>
        <end position="140"/>
    </location>
</feature>
<dbReference type="RefSeq" id="WP_236335239.1">
    <property type="nucleotide sequence ID" value="NZ_CAKMMG010000005.1"/>
</dbReference>
<sequence>MFNKRWKKVLAWSLSIIIVLAIGGLFAANYAVDKLMTSMAGGLDLESNNVSNNGSVIVEPTIAPAGTVKPNEAVTDNPVSNSNTPTATPSAVSAPASETATSQPVTAQKTAENSGSIASPSAKPQPSSSPTSDKDAGIGGYTAQVSTDKAKQIQENVTVKEKADVASIVMGQLSVSDIKRLQELASGGLTIDEKREARSIILGKVSEEQYNELSQIAKKYGVSEGKTQAQVIAEEEALKEGSGQ</sequence>
<feature type="compositionally biased region" description="Low complexity" evidence="1">
    <location>
        <begin position="82"/>
        <end position="102"/>
    </location>
</feature>
<gene>
    <name evidence="2" type="ORF">PAECIP111892_03512</name>
</gene>
<reference evidence="2" key="1">
    <citation type="submission" date="2022-01" db="EMBL/GenBank/DDBJ databases">
        <authorList>
            <person name="Criscuolo A."/>
        </authorList>
    </citation>
    <scope>NUCLEOTIDE SEQUENCE</scope>
    <source>
        <strain evidence="2">CIP111892</strain>
    </source>
</reference>
<name>A0ABN8GKA8_9BACL</name>
<accession>A0ABN8GKA8</accession>
<keyword evidence="3" id="KW-1185">Reference proteome</keyword>
<comment type="caution">
    <text evidence="2">The sequence shown here is derived from an EMBL/GenBank/DDBJ whole genome shotgun (WGS) entry which is preliminary data.</text>
</comment>